<feature type="region of interest" description="Disordered" evidence="1">
    <location>
        <begin position="1"/>
        <end position="63"/>
    </location>
</feature>
<name>Q8CBF4_MOUSE</name>
<reference evidence="2" key="4">
    <citation type="journal article" date="2001" name="Nature">
        <title>Functional annotation of a full-length mouse cDNA collection.</title>
        <authorList>
            <consortium name="The RIKEN Genome Exploration Research Group Phase II Team and the FANTOM Consortium"/>
        </authorList>
    </citation>
    <scope>NUCLEOTIDE SEQUENCE</scope>
    <source>
        <strain evidence="2">C57BL/6J</strain>
        <tissue evidence="2">Cerebellum</tissue>
    </source>
</reference>
<reference evidence="2" key="2">
    <citation type="journal article" date="2000" name="Genome Res.">
        <title>Normalization and subtraction of cap-trapper-selected cDNAs to prepare full-length cDNA libraries for rapid discovery of new genes.</title>
        <authorList>
            <person name="Carninci P."/>
            <person name="Shibata Y."/>
            <person name="Hayatsu N."/>
            <person name="Sugahara Y."/>
            <person name="Shibata K."/>
            <person name="Itoh M."/>
            <person name="Konno H."/>
            <person name="Okazaki Y."/>
            <person name="Muramatsu M."/>
            <person name="Hayashizaki Y."/>
        </authorList>
    </citation>
    <scope>NUCLEOTIDE SEQUENCE</scope>
    <source>
        <strain evidence="2">C57BL/6J</strain>
        <tissue evidence="2">Cerebellum</tissue>
    </source>
</reference>
<evidence type="ECO:0000313" key="3">
    <source>
        <dbReference type="MGI" id="MGI:3651694"/>
    </source>
</evidence>
<reference evidence="2" key="6">
    <citation type="journal article" date="2002" name="Nature">
        <title>Analysis of the mouse transcriptome based on functional annotation of 60,770 full-length cDNAs.</title>
        <authorList>
            <consortium name="The FANTOM Consortium and the RIKEN Genome Exploration Research Group Phase I and II Team"/>
        </authorList>
    </citation>
    <scope>NUCLEOTIDE SEQUENCE</scope>
    <source>
        <strain evidence="2">C57BL/6J</strain>
        <tissue evidence="2">Cerebellum</tissue>
    </source>
</reference>
<reference evidence="2" key="1">
    <citation type="journal article" date="1999" name="Methods Enzymol.">
        <title>High-efficiency full-length cDNA cloning.</title>
        <authorList>
            <person name="Carninci P."/>
            <person name="Hayashizaki Y."/>
        </authorList>
    </citation>
    <scope>NUCLEOTIDE SEQUENCE</scope>
    <source>
        <strain evidence="2">C57BL/6J</strain>
        <tissue evidence="2">Cerebellum</tissue>
    </source>
</reference>
<protein>
    <submittedName>
        <fullName evidence="2">Uncharacterized protein</fullName>
    </submittedName>
</protein>
<dbReference type="MGI" id="MGI:3651694">
    <property type="gene designation" value="Gm11190"/>
</dbReference>
<evidence type="ECO:0000313" key="2">
    <source>
        <dbReference type="EMBL" id="BAC29319.1"/>
    </source>
</evidence>
<dbReference type="AGR" id="MGI:3651694"/>
<gene>
    <name evidence="3" type="primary">Gm11190</name>
    <name evidence="3" type="synonym">OTTMUSG00000000071</name>
</gene>
<dbReference type="EMBL" id="AK036145">
    <property type="protein sequence ID" value="BAC29319.1"/>
    <property type="molecule type" value="mRNA"/>
</dbReference>
<proteinExistence type="evidence at transcript level"/>
<reference evidence="2" key="7">
    <citation type="journal article" date="2005" name="Science">
        <title>The Transcriptional Landscape of the Mammalian Genome.</title>
        <authorList>
            <consortium name="The FANTOM Consortium"/>
            <consortium name="Riken Genome Exploration Research Group and Genome Science Group (Genome Network Project Core Group)"/>
        </authorList>
    </citation>
    <scope>NUCLEOTIDE SEQUENCE</scope>
    <source>
        <strain evidence="2">C57BL/6J</strain>
        <tissue evidence="2">Cerebellum</tissue>
    </source>
</reference>
<evidence type="ECO:0000256" key="1">
    <source>
        <dbReference type="SAM" id="MobiDB-lite"/>
    </source>
</evidence>
<dbReference type="AlphaFoldDB" id="Q8CBF4"/>
<sequence>MLPFTTSQSREGWKPPQGHAARTRASLPSKSQLLPPYHDPPTSPPPQRCPGDQKGGREEGASLIEMHCGLRTGTWRDALQESGAVRRGLRPGAHVGARETGLLPRNPLPRASR</sequence>
<feature type="compositionally biased region" description="Polar residues" evidence="1">
    <location>
        <begin position="1"/>
        <end position="10"/>
    </location>
</feature>
<reference evidence="2" key="8">
    <citation type="journal article" date="2005" name="Science">
        <title>Antisense Transcription in the Mammalian Transcriptome.</title>
        <authorList>
            <consortium name="RIKEN Genome Exploration Research Group and Genome Science Group (Genome Network Project Core Group) and the FANTOM Consortium"/>
        </authorList>
    </citation>
    <scope>NUCLEOTIDE SEQUENCE</scope>
    <source>
        <strain evidence="2">C57BL/6J</strain>
        <tissue evidence="2">Cerebellum</tissue>
    </source>
</reference>
<feature type="compositionally biased region" description="Pro residues" evidence="1">
    <location>
        <begin position="37"/>
        <end position="48"/>
    </location>
</feature>
<organism evidence="2">
    <name type="scientific">Mus musculus</name>
    <name type="common">Mouse</name>
    <dbReference type="NCBI Taxonomy" id="10090"/>
    <lineage>
        <taxon>Eukaryota</taxon>
        <taxon>Metazoa</taxon>
        <taxon>Chordata</taxon>
        <taxon>Craniata</taxon>
        <taxon>Vertebrata</taxon>
        <taxon>Euteleostomi</taxon>
        <taxon>Mammalia</taxon>
        <taxon>Eutheria</taxon>
        <taxon>Euarchontoglires</taxon>
        <taxon>Glires</taxon>
        <taxon>Rodentia</taxon>
        <taxon>Myomorpha</taxon>
        <taxon>Muroidea</taxon>
        <taxon>Muridae</taxon>
        <taxon>Murinae</taxon>
        <taxon>Mus</taxon>
        <taxon>Mus</taxon>
    </lineage>
</organism>
<reference evidence="2" key="5">
    <citation type="submission" date="2001-07" db="EMBL/GenBank/DDBJ databases">
        <authorList>
            <person name="Adachi J."/>
            <person name="Aizawa K."/>
            <person name="Akimura T."/>
            <person name="Arakawa T."/>
            <person name="Bono H."/>
            <person name="Carninci P."/>
            <person name="Fukuda S."/>
            <person name="Furuno M."/>
            <person name="Hanagaki T."/>
            <person name="Hara A."/>
            <person name="Hashizume W."/>
            <person name="Hayashida K."/>
            <person name="Hayatsu N."/>
            <person name="Hiramoto K."/>
            <person name="Hiraoka T."/>
            <person name="Hirozane T."/>
            <person name="Hori F."/>
            <person name="Imotani K."/>
            <person name="Ishii Y."/>
            <person name="Itoh M."/>
            <person name="Kagawa I."/>
            <person name="Kasukawa T."/>
            <person name="Katoh H."/>
            <person name="Kawai J."/>
            <person name="Kojima Y."/>
            <person name="Kondo S."/>
            <person name="Konno H."/>
            <person name="Kouda M."/>
            <person name="Koya S."/>
            <person name="Kurihara C."/>
            <person name="Matsuyama T."/>
            <person name="Miyazaki A."/>
            <person name="Murata M."/>
            <person name="Nakamura M."/>
            <person name="Nishi K."/>
            <person name="Nomura K."/>
            <person name="Numazaki R."/>
            <person name="Ohno M."/>
            <person name="Ohsato N."/>
            <person name="Okazaki Y."/>
            <person name="Saito R."/>
            <person name="Saitoh H."/>
            <person name="Sakai C."/>
            <person name="Sakai K."/>
            <person name="Sakazume N."/>
            <person name="Sano H."/>
            <person name="Sasaki D."/>
            <person name="Shibata K."/>
            <person name="Shinagawa A."/>
            <person name="Shiraki T."/>
            <person name="Sogabe Y."/>
            <person name="Tagami M."/>
            <person name="Tagawa A."/>
            <person name="Takahashi F."/>
            <person name="Takaku-Akahira S."/>
            <person name="Takeda Y."/>
            <person name="Tanaka T."/>
            <person name="Tomaru A."/>
            <person name="Toya T."/>
            <person name="Yasunishi A."/>
            <person name="Muramatsu M."/>
            <person name="Hayashizaki Y."/>
        </authorList>
    </citation>
    <scope>NUCLEOTIDE SEQUENCE</scope>
    <source>
        <strain evidence="2">C57BL/6J</strain>
        <tissue evidence="2">Cerebellum</tissue>
    </source>
</reference>
<accession>Q8CBF4</accession>
<feature type="region of interest" description="Disordered" evidence="1">
    <location>
        <begin position="82"/>
        <end position="113"/>
    </location>
</feature>
<reference evidence="2" key="3">
    <citation type="journal article" date="2000" name="Genome Res.">
        <title>RIKEN integrated sequence analysis (RISA) system--384-format sequencing pipeline with 384 multicapillary sequencer.</title>
        <authorList>
            <person name="Shibata K."/>
            <person name="Itoh M."/>
            <person name="Aizawa K."/>
            <person name="Nagaoka S."/>
            <person name="Sasaki N."/>
            <person name="Carninci P."/>
            <person name="Konno H."/>
            <person name="Akiyama J."/>
            <person name="Nishi K."/>
            <person name="Kitsunai T."/>
            <person name="Tashiro H."/>
            <person name="Itoh M."/>
            <person name="Sumi N."/>
            <person name="Ishii Y."/>
            <person name="Nakamura S."/>
            <person name="Hazama M."/>
            <person name="Nishine T."/>
            <person name="Harada A."/>
            <person name="Yamamoto R."/>
            <person name="Matsumoto H."/>
            <person name="Sakaguchi S."/>
            <person name="Ikegami T."/>
            <person name="Kashiwagi K."/>
            <person name="Fujiwake S."/>
            <person name="Inoue K."/>
            <person name="Togawa Y."/>
            <person name="Izawa M."/>
            <person name="Ohara E."/>
            <person name="Watahiki M."/>
            <person name="Yoneda Y."/>
            <person name="Ishikawa T."/>
            <person name="Ozawa K."/>
            <person name="Tanaka T."/>
            <person name="Matsuura S."/>
            <person name="Kawai J."/>
            <person name="Okazaki Y."/>
            <person name="Muramatsu M."/>
            <person name="Inoue Y."/>
            <person name="Kira A."/>
            <person name="Hayashizaki Y."/>
        </authorList>
    </citation>
    <scope>NUCLEOTIDE SEQUENCE</scope>
    <source>
        <strain evidence="2">C57BL/6J</strain>
        <tissue evidence="2">Cerebellum</tissue>
    </source>
</reference>